<evidence type="ECO:0000259" key="1">
    <source>
        <dbReference type="Pfam" id="PF00561"/>
    </source>
</evidence>
<organism evidence="2 3">
    <name type="scientific">Duganella callida</name>
    <dbReference type="NCBI Taxonomy" id="2561932"/>
    <lineage>
        <taxon>Bacteria</taxon>
        <taxon>Pseudomonadati</taxon>
        <taxon>Pseudomonadota</taxon>
        <taxon>Betaproteobacteria</taxon>
        <taxon>Burkholderiales</taxon>
        <taxon>Oxalobacteraceae</taxon>
        <taxon>Telluria group</taxon>
        <taxon>Duganella</taxon>
    </lineage>
</organism>
<dbReference type="RefSeq" id="WP_135204570.1">
    <property type="nucleotide sequence ID" value="NZ_SPVG01000256.1"/>
</dbReference>
<dbReference type="AlphaFoldDB" id="A0A4Y9S1S9"/>
<reference evidence="2 3" key="1">
    <citation type="submission" date="2019-03" db="EMBL/GenBank/DDBJ databases">
        <title>Draft Genome Sequence of Duganella callidus sp. nov., a Novel Duganella Species Isolated from Cultivated Soil.</title>
        <authorList>
            <person name="Raths R."/>
            <person name="Peta V."/>
            <person name="Bucking H."/>
        </authorList>
    </citation>
    <scope>NUCLEOTIDE SEQUENCE [LARGE SCALE GENOMIC DNA]</scope>
    <source>
        <strain evidence="2 3">DN04</strain>
    </source>
</reference>
<dbReference type="PANTHER" id="PTHR43798:SF33">
    <property type="entry name" value="HYDROLASE, PUTATIVE (AFU_ORTHOLOGUE AFUA_2G14860)-RELATED"/>
    <property type="match status" value="1"/>
</dbReference>
<evidence type="ECO:0000313" key="3">
    <source>
        <dbReference type="Proteomes" id="UP000297729"/>
    </source>
</evidence>
<dbReference type="Pfam" id="PF00561">
    <property type="entry name" value="Abhydrolase_1"/>
    <property type="match status" value="1"/>
</dbReference>
<dbReference type="InterPro" id="IPR050266">
    <property type="entry name" value="AB_hydrolase_sf"/>
</dbReference>
<feature type="domain" description="AB hydrolase-1" evidence="1">
    <location>
        <begin position="34"/>
        <end position="275"/>
    </location>
</feature>
<name>A0A4Y9S1S9_9BURK</name>
<dbReference type="PANTHER" id="PTHR43798">
    <property type="entry name" value="MONOACYLGLYCEROL LIPASE"/>
    <property type="match status" value="1"/>
</dbReference>
<dbReference type="InterPro" id="IPR029058">
    <property type="entry name" value="AB_hydrolase_fold"/>
</dbReference>
<dbReference type="GO" id="GO:0016787">
    <property type="term" value="F:hydrolase activity"/>
    <property type="evidence" value="ECO:0007669"/>
    <property type="project" value="UniProtKB-KW"/>
</dbReference>
<dbReference type="Gene3D" id="3.40.50.1820">
    <property type="entry name" value="alpha/beta hydrolase"/>
    <property type="match status" value="1"/>
</dbReference>
<keyword evidence="2" id="KW-0378">Hydrolase</keyword>
<dbReference type="EMBL" id="SPVG01000256">
    <property type="protein sequence ID" value="TFW15447.1"/>
    <property type="molecule type" value="Genomic_DNA"/>
</dbReference>
<accession>A0A4Y9S1S9</accession>
<gene>
    <name evidence="2" type="ORF">E4L98_26680</name>
</gene>
<evidence type="ECO:0000313" key="2">
    <source>
        <dbReference type="EMBL" id="TFW15447.1"/>
    </source>
</evidence>
<dbReference type="GO" id="GO:0016020">
    <property type="term" value="C:membrane"/>
    <property type="evidence" value="ECO:0007669"/>
    <property type="project" value="TreeGrafter"/>
</dbReference>
<proteinExistence type="predicted"/>
<dbReference type="OrthoDB" id="9793083at2"/>
<keyword evidence="3" id="KW-1185">Reference proteome</keyword>
<comment type="caution">
    <text evidence="2">The sequence shown here is derived from an EMBL/GenBank/DDBJ whole genome shotgun (WGS) entry which is preliminary data.</text>
</comment>
<dbReference type="SUPFAM" id="SSF53474">
    <property type="entry name" value="alpha/beta-Hydrolases"/>
    <property type="match status" value="1"/>
</dbReference>
<dbReference type="Proteomes" id="UP000297729">
    <property type="component" value="Unassembled WGS sequence"/>
</dbReference>
<protein>
    <submittedName>
        <fullName evidence="2">Alpha/beta hydrolase</fullName>
    </submittedName>
</protein>
<dbReference type="InterPro" id="IPR000073">
    <property type="entry name" value="AB_hydrolase_1"/>
</dbReference>
<sequence length="291" mass="31566">MMNLENAEGTLRVNGADIWYKVLGSGPVLMLQAPGWGIGSGLYQQTLADLSAHYTLVWHDPRGSGASISPSLDYATVNVGVMNDDLEALRQHLRIDRFVLLGHSHGGFVAVNHALKYPRHLAGLVLVDAQLGVEEPGADLARTLPKLAAMPQFADAVAAFTGPRKLDSDADLGAFLKKIGGLYFKQPDSPAAAVLARFVDDHRISLAAFAATSSTDKHFLIRDRLAELQVPTLVMVGSHDFICSPVQAQVLADGIVGARLVEFADSGHMCWIEEPQRFRLELDTFMRATQQ</sequence>